<evidence type="ECO:0000256" key="3">
    <source>
        <dbReference type="ARBA" id="ARBA00023015"/>
    </source>
</evidence>
<proteinExistence type="inferred from homology"/>
<evidence type="ECO:0000313" key="8">
    <source>
        <dbReference type="Proteomes" id="UP000887226"/>
    </source>
</evidence>
<dbReference type="PANTHER" id="PTHR10019">
    <property type="entry name" value="SNF5"/>
    <property type="match status" value="1"/>
</dbReference>
<dbReference type="GO" id="GO:0006338">
    <property type="term" value="P:chromatin remodeling"/>
    <property type="evidence" value="ECO:0007669"/>
    <property type="project" value="InterPro"/>
</dbReference>
<reference evidence="7" key="1">
    <citation type="journal article" date="2021" name="IMA Fungus">
        <title>Genomic characterization of three marine fungi, including Emericellopsis atlantica sp. nov. with signatures of a generalist lifestyle and marine biomass degradation.</title>
        <authorList>
            <person name="Hagestad O.C."/>
            <person name="Hou L."/>
            <person name="Andersen J.H."/>
            <person name="Hansen E.H."/>
            <person name="Altermark B."/>
            <person name="Li C."/>
            <person name="Kuhnert E."/>
            <person name="Cox R.J."/>
            <person name="Crous P.W."/>
            <person name="Spatafora J.W."/>
            <person name="Lail K."/>
            <person name="Amirebrahimi M."/>
            <person name="Lipzen A."/>
            <person name="Pangilinan J."/>
            <person name="Andreopoulos W."/>
            <person name="Hayes R.D."/>
            <person name="Ng V."/>
            <person name="Grigoriev I.V."/>
            <person name="Jackson S.A."/>
            <person name="Sutton T.D.S."/>
            <person name="Dobson A.D.W."/>
            <person name="Rama T."/>
        </authorList>
    </citation>
    <scope>NUCLEOTIDE SEQUENCE</scope>
    <source>
        <strain evidence="7">TRa3180A</strain>
    </source>
</reference>
<dbReference type="Pfam" id="PF04855">
    <property type="entry name" value="SNF5"/>
    <property type="match status" value="1"/>
</dbReference>
<feature type="region of interest" description="Disordered" evidence="6">
    <location>
        <begin position="525"/>
        <end position="606"/>
    </location>
</feature>
<evidence type="ECO:0000313" key="7">
    <source>
        <dbReference type="EMBL" id="KAG9245399.1"/>
    </source>
</evidence>
<comment type="subcellular location">
    <subcellularLocation>
        <location evidence="1">Nucleus</location>
    </subcellularLocation>
</comment>
<evidence type="ECO:0008006" key="9">
    <source>
        <dbReference type="Google" id="ProtNLM"/>
    </source>
</evidence>
<organism evidence="7 8">
    <name type="scientific">Calycina marina</name>
    <dbReference type="NCBI Taxonomy" id="1763456"/>
    <lineage>
        <taxon>Eukaryota</taxon>
        <taxon>Fungi</taxon>
        <taxon>Dikarya</taxon>
        <taxon>Ascomycota</taxon>
        <taxon>Pezizomycotina</taxon>
        <taxon>Leotiomycetes</taxon>
        <taxon>Helotiales</taxon>
        <taxon>Pezizellaceae</taxon>
        <taxon>Calycina</taxon>
    </lineage>
</organism>
<dbReference type="AlphaFoldDB" id="A0A9P8CFQ3"/>
<feature type="region of interest" description="Disordered" evidence="6">
    <location>
        <begin position="364"/>
        <end position="388"/>
    </location>
</feature>
<evidence type="ECO:0000256" key="6">
    <source>
        <dbReference type="SAM" id="MobiDB-lite"/>
    </source>
</evidence>
<dbReference type="Proteomes" id="UP000887226">
    <property type="component" value="Unassembled WGS sequence"/>
</dbReference>
<comment type="similarity">
    <text evidence="2">Belongs to the SNF5 family.</text>
</comment>
<protein>
    <recommendedName>
        <fullName evidence="9">SNF5-domain-containing protein</fullName>
    </recommendedName>
</protein>
<dbReference type="EMBL" id="MU253849">
    <property type="protein sequence ID" value="KAG9245399.1"/>
    <property type="molecule type" value="Genomic_DNA"/>
</dbReference>
<accession>A0A9P8CFQ3</accession>
<keyword evidence="8" id="KW-1185">Reference proteome</keyword>
<evidence type="ECO:0000256" key="1">
    <source>
        <dbReference type="ARBA" id="ARBA00004123"/>
    </source>
</evidence>
<feature type="compositionally biased region" description="Basic and acidic residues" evidence="6">
    <location>
        <begin position="1"/>
        <end position="10"/>
    </location>
</feature>
<keyword evidence="4" id="KW-0804">Transcription</keyword>
<dbReference type="GO" id="GO:0000228">
    <property type="term" value="C:nuclear chromosome"/>
    <property type="evidence" value="ECO:0007669"/>
    <property type="project" value="InterPro"/>
</dbReference>
<evidence type="ECO:0000256" key="4">
    <source>
        <dbReference type="ARBA" id="ARBA00023163"/>
    </source>
</evidence>
<comment type="caution">
    <text evidence="7">The sequence shown here is derived from an EMBL/GenBank/DDBJ whole genome shotgun (WGS) entry which is preliminary data.</text>
</comment>
<evidence type="ECO:0000256" key="5">
    <source>
        <dbReference type="ARBA" id="ARBA00023242"/>
    </source>
</evidence>
<evidence type="ECO:0000256" key="2">
    <source>
        <dbReference type="ARBA" id="ARBA00010239"/>
    </source>
</evidence>
<dbReference type="InterPro" id="IPR006939">
    <property type="entry name" value="SNF5"/>
</dbReference>
<gene>
    <name evidence="7" type="ORF">BJ878DRAFT_419281</name>
</gene>
<dbReference type="OrthoDB" id="515064at2759"/>
<name>A0A9P8CFQ3_9HELO</name>
<keyword evidence="3" id="KW-0805">Transcription regulation</keyword>
<feature type="compositionally biased region" description="Pro residues" evidence="6">
    <location>
        <begin position="584"/>
        <end position="601"/>
    </location>
</feature>
<keyword evidence="5" id="KW-0539">Nucleus</keyword>
<feature type="region of interest" description="Disordered" evidence="6">
    <location>
        <begin position="420"/>
        <end position="456"/>
    </location>
</feature>
<sequence>MSPDVAHQESDANAPEPDAQDSTSLTERERTKEDLKKIQLDRYVNRDLIHSATLWDAQNARQVHYGNKLSEIDDYKKVKNEYRQWFPPSKLYGQGYNGYGNGVTDANGMRLLYPSQKPKLGDKRGLKKAPRLYTKRKDLIRQAELHEELVPIRIEVEYDKIKLQDTFTWNLADRTVDQELFAKQLVEDFGLQLPAATPILSLVQTQLSDQLNEFYPHVFTEEDALDPELPYSAYKNDELRMLVKLNITIGTVTLVDQFEWDINNHLNSPEEFAQSMARELALSGEFATSIAHSIREQTQLFTKSLYITGYPFDGRPLDDAELISAFLPSPIASVFRPQQQAKDYMPYLYENTEAELEKAEIMYSREQRRQKRSTNRRGGPVLPDLSRQRTVRTRLVHSVIPSCVQSLERPTDNPIYKRIVAKKKGMRDGDLSESSGSEESGEDSPMPSVTQGTARTRGIRGAATAAQQRMANIGRSETPELLTPHNHETRISARRIVRDESEERSTYIVRLKVGKEKLNKWVRAGMRPRPAPSEAPSMSKPTVAPAPVPAPGSMGPPSTPGIQSQKLAAASTPGAPAQIGRIDAPPPPPPGQPSHPVPPAPDWLQNGLKELRAKYPKDRFEGVMRYSAVSKTTDTPIPMPPPGQPLPDDVKFMYAPRVRCNDCPGKLYTPGPEMTVANFEVHLKNRQHRDKVEARTGGRAAAS</sequence>
<feature type="region of interest" description="Disordered" evidence="6">
    <location>
        <begin position="1"/>
        <end position="32"/>
    </location>
</feature>